<evidence type="ECO:0000313" key="2">
    <source>
        <dbReference type="Proteomes" id="UP000294963"/>
    </source>
</evidence>
<dbReference type="Proteomes" id="UP000294963">
    <property type="component" value="Unassembled WGS sequence"/>
</dbReference>
<comment type="caution">
    <text evidence="1">The sequence shown here is derived from an EMBL/GenBank/DDBJ whole genome shotgun (WGS) entry which is preliminary data.</text>
</comment>
<sequence>MSPKPPQNRHFYWCDYRHFKWVLTKYVIQILDLDEKNSFQSNIFREHFLPPSEIGLRCPFQKTGQIDLMKYAEAREDFVLNFRERSVAISEDASGLTLF</sequence>
<name>A0A4R1XZ02_ACICA</name>
<reference evidence="1 2" key="1">
    <citation type="submission" date="2019-03" db="EMBL/GenBank/DDBJ databases">
        <title>Genomic analyses of the natural microbiome of Caenorhabditis elegans.</title>
        <authorList>
            <person name="Samuel B."/>
        </authorList>
    </citation>
    <scope>NUCLEOTIDE SEQUENCE [LARGE SCALE GENOMIC DNA]</scope>
    <source>
        <strain evidence="1 2">JUb89</strain>
    </source>
</reference>
<dbReference type="AlphaFoldDB" id="A0A4R1XZ02"/>
<keyword evidence="2" id="KW-1185">Reference proteome</keyword>
<dbReference type="EMBL" id="SLVJ01000003">
    <property type="protein sequence ID" value="TCM69059.1"/>
    <property type="molecule type" value="Genomic_DNA"/>
</dbReference>
<gene>
    <name evidence="1" type="ORF">EC844_1032</name>
</gene>
<accession>A0A4R1XZ02</accession>
<proteinExistence type="predicted"/>
<evidence type="ECO:0000313" key="1">
    <source>
        <dbReference type="EMBL" id="TCM69059.1"/>
    </source>
</evidence>
<organism evidence="1 2">
    <name type="scientific">Acinetobacter calcoaceticus</name>
    <dbReference type="NCBI Taxonomy" id="471"/>
    <lineage>
        <taxon>Bacteria</taxon>
        <taxon>Pseudomonadati</taxon>
        <taxon>Pseudomonadota</taxon>
        <taxon>Gammaproteobacteria</taxon>
        <taxon>Moraxellales</taxon>
        <taxon>Moraxellaceae</taxon>
        <taxon>Acinetobacter</taxon>
        <taxon>Acinetobacter calcoaceticus/baumannii complex</taxon>
    </lineage>
</organism>
<protein>
    <submittedName>
        <fullName evidence="1">Uncharacterized protein</fullName>
    </submittedName>
</protein>